<keyword evidence="5" id="KW-1015">Disulfide bond</keyword>
<evidence type="ECO:0000313" key="9">
    <source>
        <dbReference type="Proteomes" id="UP000241769"/>
    </source>
</evidence>
<protein>
    <submittedName>
        <fullName evidence="8">Latrophilin 3-like</fullName>
    </submittedName>
</protein>
<dbReference type="SUPFAM" id="SSF56112">
    <property type="entry name" value="Protein kinase-like (PK-like)"/>
    <property type="match status" value="1"/>
</dbReference>
<evidence type="ECO:0000256" key="4">
    <source>
        <dbReference type="ARBA" id="ARBA00023136"/>
    </source>
</evidence>
<dbReference type="InterPro" id="IPR020635">
    <property type="entry name" value="Tyr_kinase_cat_dom"/>
</dbReference>
<evidence type="ECO:0000256" key="6">
    <source>
        <dbReference type="SAM" id="Phobius"/>
    </source>
</evidence>
<evidence type="ECO:0000256" key="2">
    <source>
        <dbReference type="ARBA" id="ARBA00022692"/>
    </source>
</evidence>
<keyword evidence="2 6" id="KW-0812">Transmembrane</keyword>
<dbReference type="InterPro" id="IPR057244">
    <property type="entry name" value="GAIN_B"/>
</dbReference>
<dbReference type="InterPro" id="IPR011009">
    <property type="entry name" value="Kinase-like_dom_sf"/>
</dbReference>
<keyword evidence="4 6" id="KW-0472">Membrane</keyword>
<dbReference type="GO" id="GO:0004713">
    <property type="term" value="F:protein tyrosine kinase activity"/>
    <property type="evidence" value="ECO:0007669"/>
    <property type="project" value="InterPro"/>
</dbReference>
<dbReference type="InterPro" id="IPR046338">
    <property type="entry name" value="GAIN_dom_sf"/>
</dbReference>
<dbReference type="Gene3D" id="2.60.220.50">
    <property type="match status" value="1"/>
</dbReference>
<gene>
    <name evidence="8" type="ORF">PROFUN_03128</name>
</gene>
<accession>A0A2P6NQA9</accession>
<dbReference type="AlphaFoldDB" id="A0A2P6NQA9"/>
<reference evidence="8 9" key="1">
    <citation type="journal article" date="2018" name="Genome Biol. Evol.">
        <title>Multiple Roots of Fruiting Body Formation in Amoebozoa.</title>
        <authorList>
            <person name="Hillmann F."/>
            <person name="Forbes G."/>
            <person name="Novohradska S."/>
            <person name="Ferling I."/>
            <person name="Riege K."/>
            <person name="Groth M."/>
            <person name="Westermann M."/>
            <person name="Marz M."/>
            <person name="Spaller T."/>
            <person name="Winckler T."/>
            <person name="Schaap P."/>
            <person name="Glockner G."/>
        </authorList>
    </citation>
    <scope>NUCLEOTIDE SEQUENCE [LARGE SCALE GENOMIC DNA]</scope>
    <source>
        <strain evidence="8 9">Jena</strain>
    </source>
</reference>
<feature type="transmembrane region" description="Helical" evidence="6">
    <location>
        <begin position="325"/>
        <end position="349"/>
    </location>
</feature>
<proteinExistence type="predicted"/>
<dbReference type="InParanoid" id="A0A2P6NQA9"/>
<dbReference type="PANTHER" id="PTHR45692:SF1">
    <property type="entry name" value="G-PROTEIN COUPLED RECEPTORS FAMILY 2 PROFILE 2 DOMAIN-CONTAINING PROTEIN"/>
    <property type="match status" value="1"/>
</dbReference>
<dbReference type="STRING" id="1890364.A0A2P6NQA9"/>
<comment type="subcellular location">
    <subcellularLocation>
        <location evidence="1">Membrane</location>
    </subcellularLocation>
</comment>
<dbReference type="InterPro" id="IPR000203">
    <property type="entry name" value="GPS"/>
</dbReference>
<sequence>MRPLQWPKIYRAVGDRSSAHRRHSHDVLDNYIFGSIIIDDISTTNFLNFIANASRDFFKLFYISTSDPSTTSSSSTTSHSTSSLYNVIDRPFNIIDQLYGGVVQLIHFIIQLFNIIDQLFYFTVIEAELPALLTAVVTSIPMGNISSFSIRSGNISLVALTLPLSSVYNASSLSLQLDDDVSASMPTAVMTTGDLIHGYRSFNCAQMLPWMSVIPLSPFPKDTAFSVPGRVVGVFLYDGAVEMDVSNLSHPINISIGSSPANLTCLYWGEVEFGWKKQGCETLYVSDRVTCQCNHLTNFTLGSPILPTAQQAAASSAVSKDSNKYTIIGAAVGGTFISMVTLLVVLIIVRRKKYDETSVLKEAKNDVFHLIEFDRLINQNERIEVWKGIYSDTTQVAVKKSIDGKMRSDLIREATVLKECTTTLNGSMRMWWEWLPNLTWLAQQIATGMQYLCEMKIVHTRLTPKKILCRREGDQFFTKLCGFYHCVPDGTKTNVEDVALHTRIKMIQPGVELITGPEWMEHLTSIVVRCTKTDPEERLQFSRICRQLEERTKAGESFFQNDKNEDSYSIIDVI</sequence>
<name>A0A2P6NQA9_9EUKA</name>
<dbReference type="EMBL" id="MDYQ01000035">
    <property type="protein sequence ID" value="PRP86141.1"/>
    <property type="molecule type" value="Genomic_DNA"/>
</dbReference>
<keyword evidence="9" id="KW-1185">Reference proteome</keyword>
<dbReference type="Gene3D" id="1.10.510.10">
    <property type="entry name" value="Transferase(Phosphotransferase) domain 1"/>
    <property type="match status" value="1"/>
</dbReference>
<keyword evidence="3 6" id="KW-1133">Transmembrane helix</keyword>
<dbReference type="GO" id="GO:0016020">
    <property type="term" value="C:membrane"/>
    <property type="evidence" value="ECO:0007669"/>
    <property type="project" value="UniProtKB-SubCell"/>
</dbReference>
<evidence type="ECO:0000256" key="1">
    <source>
        <dbReference type="ARBA" id="ARBA00004370"/>
    </source>
</evidence>
<evidence type="ECO:0000256" key="5">
    <source>
        <dbReference type="ARBA" id="ARBA00023157"/>
    </source>
</evidence>
<evidence type="ECO:0000259" key="7">
    <source>
        <dbReference type="PROSITE" id="PS50221"/>
    </source>
</evidence>
<dbReference type="PANTHER" id="PTHR45692">
    <property type="entry name" value="G_PROTEIN_RECEP_F2_4 DOMAIN-CONTAINING PROTEIN"/>
    <property type="match status" value="1"/>
</dbReference>
<dbReference type="SMART" id="SM00219">
    <property type="entry name" value="TyrKc"/>
    <property type="match status" value="1"/>
</dbReference>
<comment type="caution">
    <text evidence="8">The sequence shown here is derived from an EMBL/GenBank/DDBJ whole genome shotgun (WGS) entry which is preliminary data.</text>
</comment>
<dbReference type="Pfam" id="PF01825">
    <property type="entry name" value="GPS"/>
    <property type="match status" value="1"/>
</dbReference>
<dbReference type="PROSITE" id="PS50221">
    <property type="entry name" value="GAIN_B"/>
    <property type="match status" value="1"/>
</dbReference>
<evidence type="ECO:0000313" key="8">
    <source>
        <dbReference type="EMBL" id="PRP86141.1"/>
    </source>
</evidence>
<feature type="domain" description="GAIN-B" evidence="7">
    <location>
        <begin position="171"/>
        <end position="309"/>
    </location>
</feature>
<dbReference type="OrthoDB" id="19274at2759"/>
<dbReference type="SMART" id="SM00303">
    <property type="entry name" value="GPS"/>
    <property type="match status" value="1"/>
</dbReference>
<dbReference type="Proteomes" id="UP000241769">
    <property type="component" value="Unassembled WGS sequence"/>
</dbReference>
<evidence type="ECO:0000256" key="3">
    <source>
        <dbReference type="ARBA" id="ARBA00022989"/>
    </source>
</evidence>
<organism evidence="8 9">
    <name type="scientific">Planoprotostelium fungivorum</name>
    <dbReference type="NCBI Taxonomy" id="1890364"/>
    <lineage>
        <taxon>Eukaryota</taxon>
        <taxon>Amoebozoa</taxon>
        <taxon>Evosea</taxon>
        <taxon>Variosea</taxon>
        <taxon>Cavosteliida</taxon>
        <taxon>Cavosteliaceae</taxon>
        <taxon>Planoprotostelium</taxon>
    </lineage>
</organism>